<evidence type="ECO:0000313" key="3">
    <source>
        <dbReference type="EMBL" id="SEW39147.1"/>
    </source>
</evidence>
<evidence type="ECO:0000313" key="4">
    <source>
        <dbReference type="Proteomes" id="UP000199701"/>
    </source>
</evidence>
<feature type="coiled-coil region" evidence="1">
    <location>
        <begin position="540"/>
        <end position="616"/>
    </location>
</feature>
<feature type="region of interest" description="Disordered" evidence="2">
    <location>
        <begin position="401"/>
        <end position="424"/>
    </location>
</feature>
<feature type="region of interest" description="Disordered" evidence="2">
    <location>
        <begin position="273"/>
        <end position="324"/>
    </location>
</feature>
<keyword evidence="4" id="KW-1185">Reference proteome</keyword>
<keyword evidence="1" id="KW-0175">Coiled coil</keyword>
<protein>
    <recommendedName>
        <fullName evidence="5">Tetratricopeptide repeat-containing protein</fullName>
    </recommendedName>
</protein>
<dbReference type="RefSeq" id="WP_092456022.1">
    <property type="nucleotide sequence ID" value="NZ_FOJI01000014.1"/>
</dbReference>
<dbReference type="Proteomes" id="UP000199701">
    <property type="component" value="Unassembled WGS sequence"/>
</dbReference>
<gene>
    <name evidence="3" type="ORF">SAMN05421659_114105</name>
</gene>
<dbReference type="OrthoDB" id="9760891at2"/>
<accession>A0A1I0REN5</accession>
<evidence type="ECO:0000256" key="1">
    <source>
        <dbReference type="SAM" id="Coils"/>
    </source>
</evidence>
<feature type="compositionally biased region" description="Acidic residues" evidence="2">
    <location>
        <begin position="304"/>
        <end position="321"/>
    </location>
</feature>
<dbReference type="STRING" id="99656.SAMN05421659_114105"/>
<reference evidence="3 4" key="1">
    <citation type="submission" date="2016-10" db="EMBL/GenBank/DDBJ databases">
        <authorList>
            <person name="de Groot N.N."/>
        </authorList>
    </citation>
    <scope>NUCLEOTIDE SEQUENCE [LARGE SCALE GENOMIC DNA]</scope>
    <source>
        <strain evidence="3 4">DSM 9179</strain>
    </source>
</reference>
<dbReference type="AlphaFoldDB" id="A0A1I0REN5"/>
<dbReference type="InterPro" id="IPR027417">
    <property type="entry name" value="P-loop_NTPase"/>
</dbReference>
<evidence type="ECO:0000256" key="2">
    <source>
        <dbReference type="SAM" id="MobiDB-lite"/>
    </source>
</evidence>
<dbReference type="SUPFAM" id="SSF52540">
    <property type="entry name" value="P-loop containing nucleoside triphosphate hydrolases"/>
    <property type="match status" value="1"/>
</dbReference>
<organism evidence="3 4">
    <name type="scientific">[Clostridium] fimetarium</name>
    <dbReference type="NCBI Taxonomy" id="99656"/>
    <lineage>
        <taxon>Bacteria</taxon>
        <taxon>Bacillati</taxon>
        <taxon>Bacillota</taxon>
        <taxon>Clostridia</taxon>
        <taxon>Lachnospirales</taxon>
        <taxon>Lachnospiraceae</taxon>
    </lineage>
</organism>
<proteinExistence type="predicted"/>
<feature type="coiled-coil region" evidence="1">
    <location>
        <begin position="453"/>
        <end position="487"/>
    </location>
</feature>
<name>A0A1I0REN5_9FIRM</name>
<evidence type="ECO:0008006" key="5">
    <source>
        <dbReference type="Google" id="ProtNLM"/>
    </source>
</evidence>
<dbReference type="EMBL" id="FOJI01000014">
    <property type="protein sequence ID" value="SEW39147.1"/>
    <property type="molecule type" value="Genomic_DNA"/>
</dbReference>
<feature type="compositionally biased region" description="Basic and acidic residues" evidence="2">
    <location>
        <begin position="273"/>
        <end position="282"/>
    </location>
</feature>
<sequence>MDKYEFNIKLEQIKKLSEKKDFTTAAKIAKAMDLRKVKDWTTLSLIINVQESAGDFDEARDIAIIAYNRNLGGRRLVYKLTELFIKLGELSDAEGLYKEYVRMSQHDVNKYVLLYDLKKAQNASDTRLIEILEEYKDHEIDEKYLCELAELYSKTGMVEECLKECEEIALWFQEGIYVEKALRIKKQYEQLTTAQQKILDNVGKQEEVDIEKIIQLNFAQAKQKARLLEDEIEDVFIEDAQKSSNEDGISILSNEYNTNMNNSDYQNLSLKYENSEDSKDSEGAADSQGSEGIKNLESIQNSENSEDTDESKDDNGDENSDGVEGIAKAGQSLRQLIENAKKKIEFNYQQVKREDEEERIQEQIDNIEVPVANFNLYDAQNVQNELAKSLDEIMKKNPEEDRFKSLSVWKEQTEKSDDPDAINEDDEQVEGQLSLLDWIEAIQEEKYGKQNTKEFSKAELDNMLEQRENEKDEYEKLLAKQKQQAEANGELFNEEEARRHAEEQVILQSAKNNLTMRTGKATAKLEAEAENFREVARLTAQIEERAAKEAERVEREAKLEAELKAKLEAELKAKLEAELKAKLEAEVEAKLEAEVKAELEAEVEAEKEVMNEDEFKDINETDNIEELQEEPVSIPTDSKHKLDEVAATESEYMDTDCQEAQEAYDNMVSDFAPEDMDEKCIGIPKSVKKYFKKYSEMSGLEDQLAQYFAASKEANMMTTSEIGNIIVSGNRSSDKTNLTVSIIKALNTLYPDMPRKIAKTTGESINHKGIAKAMSKLKGTALIVEDAGVIEPKRIKEMLKVMESETEGMIVIFEDADTEINVLLSVNPDLAKKFNYRIVLKQYTVNELVEMAKKYAGKRQHAIDDNALLQLYLKIDRLHSQIDCVRLDQIKEIIDRAIVKAEKRASRKFFGTIKKKRGDNGDIFFLTEVDFKD</sequence>